<keyword evidence="6" id="KW-1185">Reference proteome</keyword>
<dbReference type="GO" id="GO:0005525">
    <property type="term" value="F:GTP binding"/>
    <property type="evidence" value="ECO:0007669"/>
    <property type="project" value="UniProtKB-KW"/>
</dbReference>
<dbReference type="InterPro" id="IPR027417">
    <property type="entry name" value="P-loop_NTPase"/>
</dbReference>
<dbReference type="EMBL" id="LN871599">
    <property type="protein sequence ID" value="CCF76090.2"/>
    <property type="molecule type" value="Genomic_DNA"/>
</dbReference>
<evidence type="ECO:0000259" key="3">
    <source>
        <dbReference type="PROSITE" id="PS51710"/>
    </source>
</evidence>
<dbReference type="VEuPathDB" id="PiroplasmaDB:BmR1_04g09610"/>
<dbReference type="InterPro" id="IPR005225">
    <property type="entry name" value="Small_GTP-bd"/>
</dbReference>
<dbReference type="PANTHER" id="PTHR11702">
    <property type="entry name" value="DEVELOPMENTALLY REGULATED GTP-BINDING PROTEIN-RELATED"/>
    <property type="match status" value="1"/>
</dbReference>
<dbReference type="PRINTS" id="PR00326">
    <property type="entry name" value="GTP1OBG"/>
</dbReference>
<gene>
    <name evidence="5" type="ORF">BmR1_04g09610</name>
</gene>
<evidence type="ECO:0000256" key="1">
    <source>
        <dbReference type="ARBA" id="ARBA00022741"/>
    </source>
</evidence>
<evidence type="ECO:0000313" key="5">
    <source>
        <dbReference type="EMBL" id="CCF76090.2"/>
    </source>
</evidence>
<reference evidence="5 6" key="2">
    <citation type="journal article" date="2013" name="PLoS ONE">
        <title>Whole genome mapping and re-organization of the nuclear and mitochondrial genomes of Babesia microti isolates.</title>
        <authorList>
            <person name="Cornillot E."/>
            <person name="Dassouli A."/>
            <person name="Garg A."/>
            <person name="Pachikara N."/>
            <person name="Randazzo S."/>
            <person name="Depoix D."/>
            <person name="Carcy B."/>
            <person name="Delbecq S."/>
            <person name="Frutos R."/>
            <person name="Silva J.C."/>
            <person name="Sutton R."/>
            <person name="Krause P.J."/>
            <person name="Mamoun C.B."/>
        </authorList>
    </citation>
    <scope>NUCLEOTIDE SEQUENCE [LARGE SCALE GENOMIC DNA]</scope>
    <source>
        <strain evidence="5 6">RI</strain>
    </source>
</reference>
<dbReference type="InterPro" id="IPR045086">
    <property type="entry name" value="OBG_GTPase"/>
</dbReference>
<dbReference type="InterPro" id="IPR006073">
    <property type="entry name" value="GTP-bd"/>
</dbReference>
<dbReference type="Pfam" id="PF01018">
    <property type="entry name" value="GTP1_OBG"/>
    <property type="match status" value="1"/>
</dbReference>
<dbReference type="Pfam" id="PF01926">
    <property type="entry name" value="MMR_HSR1"/>
    <property type="match status" value="1"/>
</dbReference>
<dbReference type="InterPro" id="IPR006169">
    <property type="entry name" value="GTP1_OBG_dom"/>
</dbReference>
<dbReference type="InterPro" id="IPR031167">
    <property type="entry name" value="G_OBG"/>
</dbReference>
<dbReference type="InterPro" id="IPR036726">
    <property type="entry name" value="GTP1_OBG_dom_sf"/>
</dbReference>
<organism evidence="5 6">
    <name type="scientific">Babesia microti (strain RI)</name>
    <dbReference type="NCBI Taxonomy" id="1133968"/>
    <lineage>
        <taxon>Eukaryota</taxon>
        <taxon>Sar</taxon>
        <taxon>Alveolata</taxon>
        <taxon>Apicomplexa</taxon>
        <taxon>Aconoidasida</taxon>
        <taxon>Piroplasmida</taxon>
        <taxon>Babesiidae</taxon>
        <taxon>Babesia</taxon>
    </lineage>
</organism>
<keyword evidence="2" id="KW-0342">GTP-binding</keyword>
<dbReference type="PANTHER" id="PTHR11702:SF44">
    <property type="entry name" value="GTP-BINDING PROTEIN OBGC, CHLOROPLASTIC"/>
    <property type="match status" value="1"/>
</dbReference>
<dbReference type="GO" id="GO:0003924">
    <property type="term" value="F:GTPase activity"/>
    <property type="evidence" value="ECO:0007669"/>
    <property type="project" value="InterPro"/>
</dbReference>
<dbReference type="Proteomes" id="UP000002899">
    <property type="component" value="Chromosome IV"/>
</dbReference>
<dbReference type="AlphaFoldDB" id="I7JDY8"/>
<evidence type="ECO:0000313" key="6">
    <source>
        <dbReference type="Proteomes" id="UP000002899"/>
    </source>
</evidence>
<dbReference type="GeneID" id="24426545"/>
<dbReference type="PROSITE" id="PS51883">
    <property type="entry name" value="OBG"/>
    <property type="match status" value="1"/>
</dbReference>
<dbReference type="SUPFAM" id="SSF82051">
    <property type="entry name" value="Obg GTP-binding protein N-terminal domain"/>
    <property type="match status" value="1"/>
</dbReference>
<feature type="domain" description="Obg" evidence="4">
    <location>
        <begin position="43"/>
        <end position="199"/>
    </location>
</feature>
<dbReference type="PROSITE" id="PS51710">
    <property type="entry name" value="G_OBG"/>
    <property type="match status" value="1"/>
</dbReference>
<reference evidence="5 6" key="3">
    <citation type="journal article" date="2016" name="Sci. Rep.">
        <title>Genome-wide diversity and gene expression profiling of Babesia microti isolates identify polymorphic genes that mediate host-pathogen interactions.</title>
        <authorList>
            <person name="Silva J.C."/>
            <person name="Cornillot E."/>
            <person name="McCracken C."/>
            <person name="Usmani-Brown S."/>
            <person name="Dwivedi A."/>
            <person name="Ifeonu O.O."/>
            <person name="Crabtree J."/>
            <person name="Gotia H.T."/>
            <person name="Virji A.Z."/>
            <person name="Reynes C."/>
            <person name="Colinge J."/>
            <person name="Kumar V."/>
            <person name="Lawres L."/>
            <person name="Pazzi J.E."/>
            <person name="Pablo J.V."/>
            <person name="Hung C."/>
            <person name="Brancato J."/>
            <person name="Kumari P."/>
            <person name="Orvis J."/>
            <person name="Tretina K."/>
            <person name="Chibucos M."/>
            <person name="Ott S."/>
            <person name="Sadzewicz L."/>
            <person name="Sengamalay N."/>
            <person name="Shetty A.C."/>
            <person name="Su Q."/>
            <person name="Tallon L."/>
            <person name="Fraser C.M."/>
            <person name="Frutos R."/>
            <person name="Molina D.M."/>
            <person name="Krause P.J."/>
            <person name="Ben Mamoun C."/>
        </authorList>
    </citation>
    <scope>NUCLEOTIDE SEQUENCE [LARGE SCALE GENOMIC DNA]</scope>
    <source>
        <strain evidence="5 6">RI</strain>
    </source>
</reference>
<dbReference type="NCBIfam" id="TIGR00231">
    <property type="entry name" value="small_GTP"/>
    <property type="match status" value="1"/>
</dbReference>
<dbReference type="SUPFAM" id="SSF52540">
    <property type="entry name" value="P-loop containing nucleoside triphosphate hydrolases"/>
    <property type="match status" value="1"/>
</dbReference>
<dbReference type="GO" id="GO:0042254">
    <property type="term" value="P:ribosome biogenesis"/>
    <property type="evidence" value="ECO:0007669"/>
    <property type="project" value="UniProtKB-UniRule"/>
</dbReference>
<evidence type="ECO:0000256" key="2">
    <source>
        <dbReference type="ARBA" id="ARBA00023134"/>
    </source>
</evidence>
<dbReference type="RefSeq" id="XP_021337216.1">
    <property type="nucleotide sequence ID" value="XM_021482802.1"/>
</dbReference>
<feature type="domain" description="OBG-type G" evidence="3">
    <location>
        <begin position="200"/>
        <end position="355"/>
    </location>
</feature>
<reference evidence="5 6" key="1">
    <citation type="journal article" date="2012" name="Nucleic Acids Res.">
        <title>Sequencing of the smallest Apicomplexan genome from the human pathogen Babesia microti.</title>
        <authorList>
            <person name="Cornillot E."/>
            <person name="Hadj-Kaddour K."/>
            <person name="Dassouli A."/>
            <person name="Noel B."/>
            <person name="Ranwez V."/>
            <person name="Vacherie B."/>
            <person name="Augagneur Y."/>
            <person name="Bres V."/>
            <person name="Duclos A."/>
            <person name="Randazzo S."/>
            <person name="Carcy B."/>
            <person name="Debierre-Grockiego F."/>
            <person name="Delbecq S."/>
            <person name="Moubri-Menage K."/>
            <person name="Shams-Eldin H."/>
            <person name="Usmani-Brown S."/>
            <person name="Bringaud F."/>
            <person name="Wincker P."/>
            <person name="Vivares C.P."/>
            <person name="Schwarz R.T."/>
            <person name="Schetters T.P."/>
            <person name="Krause P.J."/>
            <person name="Gorenflot A."/>
            <person name="Berry V."/>
            <person name="Barbe V."/>
            <person name="Ben Mamoun C."/>
        </authorList>
    </citation>
    <scope>NUCLEOTIDE SEQUENCE [LARGE SCALE GENOMIC DNA]</scope>
    <source>
        <strain evidence="5 6">RI</strain>
    </source>
</reference>
<name>I7JDY8_BABMR</name>
<protein>
    <submittedName>
        <fullName evidence="5">Obg, GTP-binding protein</fullName>
    </submittedName>
</protein>
<accession>I7JDY8</accession>
<evidence type="ECO:0000259" key="4">
    <source>
        <dbReference type="PROSITE" id="PS51883"/>
    </source>
</evidence>
<proteinExistence type="predicted"/>
<dbReference type="GO" id="GO:0005739">
    <property type="term" value="C:mitochondrion"/>
    <property type="evidence" value="ECO:0007669"/>
    <property type="project" value="TreeGrafter"/>
</dbReference>
<dbReference type="Gene3D" id="2.70.210.12">
    <property type="entry name" value="GTP1/OBG domain"/>
    <property type="match status" value="1"/>
</dbReference>
<dbReference type="KEGG" id="bmic:BmR1_04g09610"/>
<dbReference type="Gene3D" id="3.40.50.300">
    <property type="entry name" value="P-loop containing nucleotide triphosphate hydrolases"/>
    <property type="match status" value="1"/>
</dbReference>
<sequence>MLFKCVKHRNTNFQYFDTSFKSSKRCYFLDIVRIFLHNERYSRGIVDYRRIKIIAGNGGDGIVSYRAHGSHKRIGPGLPNGGAGGRGSSIFAIGNRQAKLFKLPGTVVGYNGIKGKGSNCSGDNGEDIILQVPIGTLIYKIVENGDSVDRVFSGYIREEKVLLCKGGKGGRGNDVLNPHDCERGETGEKCVFDFELECIAEVGLFGYPNVGKSTLLSCISRANPRVANFPYTTTQPCIGTLKFSDGKSIKVADLPGATDGSTSTLEHLERTEIIAYVIDNVKDLQRLKILVKDYNSEMLAKSFFVIFTKMDLQGDYSVIDKFISDQSISSKIVLTSAYLNLGISDLVNLIREMVESLNIN</sequence>
<dbReference type="OrthoDB" id="347018at2759"/>
<keyword evidence="1" id="KW-0547">Nucleotide-binding</keyword>